<dbReference type="Proteomes" id="UP000075840">
    <property type="component" value="Unassembled WGS sequence"/>
</dbReference>
<keyword evidence="2" id="KW-1185">Reference proteome</keyword>
<evidence type="ECO:0000313" key="2">
    <source>
        <dbReference type="Proteomes" id="UP000075840"/>
    </source>
</evidence>
<proteinExistence type="predicted"/>
<evidence type="ECO:0000313" key="1">
    <source>
        <dbReference type="EnsemblMetazoa" id="AARA014940-PA"/>
    </source>
</evidence>
<dbReference type="EnsemblMetazoa" id="AARA014940-RA">
    <property type="protein sequence ID" value="AARA014940-PA"/>
    <property type="gene ID" value="AARA014940"/>
</dbReference>
<dbReference type="EMBL" id="APCN01008808">
    <property type="status" value="NOT_ANNOTATED_CDS"/>
    <property type="molecule type" value="Genomic_DNA"/>
</dbReference>
<dbReference type="VEuPathDB" id="VectorBase:AARA014940"/>
<protein>
    <submittedName>
        <fullName evidence="1">Uncharacterized protein</fullName>
    </submittedName>
</protein>
<name>A0A182IHL6_ANOAR</name>
<reference evidence="1" key="1">
    <citation type="submission" date="2022-08" db="UniProtKB">
        <authorList>
            <consortium name="EnsemblMetazoa"/>
        </authorList>
    </citation>
    <scope>IDENTIFICATION</scope>
    <source>
        <strain evidence="1">Dongola</strain>
    </source>
</reference>
<accession>A0A182IHL6</accession>
<sequence length="78" mass="8933">MPPSSSSVQTGLLCCPRCCPSCEKWPDPMFPCPHVQIPARPLFGVERTRNNSVKEYRCDDSLLTMLIREPVMMWCKKC</sequence>
<dbReference type="AlphaFoldDB" id="A0A182IHL6"/>
<organism evidence="1 2">
    <name type="scientific">Anopheles arabiensis</name>
    <name type="common">Mosquito</name>
    <dbReference type="NCBI Taxonomy" id="7173"/>
    <lineage>
        <taxon>Eukaryota</taxon>
        <taxon>Metazoa</taxon>
        <taxon>Ecdysozoa</taxon>
        <taxon>Arthropoda</taxon>
        <taxon>Hexapoda</taxon>
        <taxon>Insecta</taxon>
        <taxon>Pterygota</taxon>
        <taxon>Neoptera</taxon>
        <taxon>Endopterygota</taxon>
        <taxon>Diptera</taxon>
        <taxon>Nematocera</taxon>
        <taxon>Culicoidea</taxon>
        <taxon>Culicidae</taxon>
        <taxon>Anophelinae</taxon>
        <taxon>Anopheles</taxon>
    </lineage>
</organism>